<dbReference type="Pfam" id="PF13520">
    <property type="entry name" value="AA_permease_2"/>
    <property type="match status" value="1"/>
</dbReference>
<evidence type="ECO:0000256" key="6">
    <source>
        <dbReference type="SAM" id="Phobius"/>
    </source>
</evidence>
<evidence type="ECO:0000256" key="2">
    <source>
        <dbReference type="ARBA" id="ARBA00022475"/>
    </source>
</evidence>
<feature type="transmembrane region" description="Helical" evidence="6">
    <location>
        <begin position="310"/>
        <end position="333"/>
    </location>
</feature>
<organism evidence="8 9">
    <name type="scientific">Handelsmanbacteria sp. (strain RIFCSPLOWO2_12_FULL_64_10)</name>
    <dbReference type="NCBI Taxonomy" id="1817868"/>
    <lineage>
        <taxon>Bacteria</taxon>
        <taxon>Candidatus Handelsmaniibacteriota</taxon>
    </lineage>
</organism>
<feature type="transmembrane region" description="Helical" evidence="6">
    <location>
        <begin position="265"/>
        <end position="298"/>
    </location>
</feature>
<evidence type="ECO:0000313" key="8">
    <source>
        <dbReference type="EMBL" id="OGG55766.1"/>
    </source>
</evidence>
<dbReference type="GO" id="GO:0005886">
    <property type="term" value="C:plasma membrane"/>
    <property type="evidence" value="ECO:0007669"/>
    <property type="project" value="UniProtKB-SubCell"/>
</dbReference>
<evidence type="ECO:0000313" key="9">
    <source>
        <dbReference type="Proteomes" id="UP000178606"/>
    </source>
</evidence>
<dbReference type="Proteomes" id="UP000178606">
    <property type="component" value="Unassembled WGS sequence"/>
</dbReference>
<dbReference type="InterPro" id="IPR002293">
    <property type="entry name" value="AA/rel_permease1"/>
</dbReference>
<gene>
    <name evidence="8" type="ORF">A3F84_16560</name>
</gene>
<dbReference type="PANTHER" id="PTHR42770:SF7">
    <property type="entry name" value="MEMBRANE PROTEIN"/>
    <property type="match status" value="1"/>
</dbReference>
<dbReference type="PANTHER" id="PTHR42770">
    <property type="entry name" value="AMINO ACID TRANSPORTER-RELATED"/>
    <property type="match status" value="1"/>
</dbReference>
<dbReference type="AlphaFoldDB" id="A0A1F6D2W9"/>
<evidence type="ECO:0000259" key="7">
    <source>
        <dbReference type="Pfam" id="PF00582"/>
    </source>
</evidence>
<feature type="transmembrane region" description="Helical" evidence="6">
    <location>
        <begin position="116"/>
        <end position="133"/>
    </location>
</feature>
<keyword evidence="5 6" id="KW-0472">Membrane</keyword>
<feature type="transmembrane region" description="Helical" evidence="6">
    <location>
        <begin position="339"/>
        <end position="361"/>
    </location>
</feature>
<dbReference type="CDD" id="cd00293">
    <property type="entry name" value="USP-like"/>
    <property type="match status" value="1"/>
</dbReference>
<feature type="transmembrane region" description="Helical" evidence="6">
    <location>
        <begin position="223"/>
        <end position="245"/>
    </location>
</feature>
<evidence type="ECO:0000256" key="4">
    <source>
        <dbReference type="ARBA" id="ARBA00022989"/>
    </source>
</evidence>
<dbReference type="Gene3D" id="1.20.1740.10">
    <property type="entry name" value="Amino acid/polyamine transporter I"/>
    <property type="match status" value="1"/>
</dbReference>
<comment type="subcellular location">
    <subcellularLocation>
        <location evidence="1">Cell membrane</location>
        <topology evidence="1">Multi-pass membrane protein</topology>
    </subcellularLocation>
</comment>
<accession>A0A1F6D2W9</accession>
<feature type="domain" description="UspA" evidence="7">
    <location>
        <begin position="452"/>
        <end position="570"/>
    </location>
</feature>
<keyword evidence="4 6" id="KW-1133">Transmembrane helix</keyword>
<feature type="transmembrane region" description="Helical" evidence="6">
    <location>
        <begin position="42"/>
        <end position="62"/>
    </location>
</feature>
<evidence type="ECO:0000256" key="5">
    <source>
        <dbReference type="ARBA" id="ARBA00023136"/>
    </source>
</evidence>
<feature type="transmembrane region" description="Helical" evidence="6">
    <location>
        <begin position="397"/>
        <end position="414"/>
    </location>
</feature>
<feature type="transmembrane region" description="Helical" evidence="6">
    <location>
        <begin position="83"/>
        <end position="104"/>
    </location>
</feature>
<dbReference type="EMBL" id="MFKF01000061">
    <property type="protein sequence ID" value="OGG55766.1"/>
    <property type="molecule type" value="Genomic_DNA"/>
</dbReference>
<dbReference type="Gene3D" id="3.40.50.620">
    <property type="entry name" value="HUPs"/>
    <property type="match status" value="1"/>
</dbReference>
<keyword evidence="2" id="KW-1003">Cell membrane</keyword>
<reference evidence="8 9" key="1">
    <citation type="journal article" date="2016" name="Nat. Commun.">
        <title>Thousands of microbial genomes shed light on interconnected biogeochemical processes in an aquifer system.</title>
        <authorList>
            <person name="Anantharaman K."/>
            <person name="Brown C.T."/>
            <person name="Hug L.A."/>
            <person name="Sharon I."/>
            <person name="Castelle C.J."/>
            <person name="Probst A.J."/>
            <person name="Thomas B.C."/>
            <person name="Singh A."/>
            <person name="Wilkins M.J."/>
            <person name="Karaoz U."/>
            <person name="Brodie E.L."/>
            <person name="Williams K.H."/>
            <person name="Hubbard S.S."/>
            <person name="Banfield J.F."/>
        </authorList>
    </citation>
    <scope>NUCLEOTIDE SEQUENCE [LARGE SCALE GENOMIC DNA]</scope>
    <source>
        <strain evidence="9">RIFCSPLOWO2_12_FULL_64_10</strain>
    </source>
</reference>
<evidence type="ECO:0000256" key="3">
    <source>
        <dbReference type="ARBA" id="ARBA00022692"/>
    </source>
</evidence>
<dbReference type="GO" id="GO:0022857">
    <property type="term" value="F:transmembrane transporter activity"/>
    <property type="evidence" value="ECO:0007669"/>
    <property type="project" value="InterPro"/>
</dbReference>
<feature type="transmembrane region" description="Helical" evidence="6">
    <location>
        <begin position="179"/>
        <end position="202"/>
    </location>
</feature>
<dbReference type="InterPro" id="IPR006016">
    <property type="entry name" value="UspA"/>
</dbReference>
<comment type="caution">
    <text evidence="8">The sequence shown here is derived from an EMBL/GenBank/DDBJ whole genome shotgun (WGS) entry which is preliminary data.</text>
</comment>
<proteinExistence type="predicted"/>
<keyword evidence="3 6" id="KW-0812">Transmembrane</keyword>
<name>A0A1F6D2W9_HANXR</name>
<dbReference type="InterPro" id="IPR050367">
    <property type="entry name" value="APC_superfamily"/>
</dbReference>
<feature type="transmembrane region" description="Helical" evidence="6">
    <location>
        <begin position="140"/>
        <end position="159"/>
    </location>
</feature>
<dbReference type="Pfam" id="PF00582">
    <property type="entry name" value="Usp"/>
    <property type="match status" value="1"/>
</dbReference>
<dbReference type="InterPro" id="IPR014729">
    <property type="entry name" value="Rossmann-like_a/b/a_fold"/>
</dbReference>
<dbReference type="SUPFAM" id="SSF52402">
    <property type="entry name" value="Adenine nucleotide alpha hydrolases-like"/>
    <property type="match status" value="1"/>
</dbReference>
<sequence length="580" mass="62347">MLLKRPRNVDSTRAAGILYGDWGTSKAYVTGIAFALAAYSSFYLILAMSVLTAVVGINYIWVCKHYPDGGGVYSSVRHRSRTLAVIGALLLTADYTITASLSTLDAFHYLGLHNPEWWAIGTLLLLGAVNAYGPRHSGSMAVFLAAPAVLVVIGLAAASLPHLDAVHLAPAPARFRDTWFAFVEIILALSGVEAIANMTGVMETDRGSSTDHPTVHITARRSILPVLFEVTIFTTLLGLAMHAVPNLSGHTEDMLKFLGEYYVGPWFGQVVGVVFAILLLSAANTAIIGLVSILYLMSHDGEMPRPFRRLNRYGVPLIPLIVATAMPVLVLLVEKDLTRLAALYAIGVVGAIAINLGACSTNFKLGLSRLERTVMMGTFAVIGLIELTIAYRKLHALLFATTILGVGLVTRTVARTLHERHERRLVLAPPALIPTLAPAPVRVAPTPVTSLLVAVRGATDTLRFAVEQARLYGATLFVLVVREIAVLVDAGESLAEDPQAQATFEAAGRLGEEYGVKVVPLYTVSSEPDAVILDQAATLGVDYLILGATARHRMVRLLKGNLIARIAEKLPEEIKLLIYG</sequence>
<evidence type="ECO:0000256" key="1">
    <source>
        <dbReference type="ARBA" id="ARBA00004651"/>
    </source>
</evidence>
<feature type="transmembrane region" description="Helical" evidence="6">
    <location>
        <begin position="373"/>
        <end position="391"/>
    </location>
</feature>
<protein>
    <recommendedName>
        <fullName evidence="7">UspA domain-containing protein</fullName>
    </recommendedName>
</protein>